<dbReference type="Proteomes" id="UP000033533">
    <property type="component" value="Unassembled WGS sequence"/>
</dbReference>
<keyword evidence="1" id="KW-1133">Transmembrane helix</keyword>
<dbReference type="RefSeq" id="WP_052697122.1">
    <property type="nucleotide sequence ID" value="NZ_JBHSZS010000027.1"/>
</dbReference>
<comment type="caution">
    <text evidence="2">The sequence shown here is derived from an EMBL/GenBank/DDBJ whole genome shotgun (WGS) entry which is preliminary data.</text>
</comment>
<protein>
    <recommendedName>
        <fullName evidence="4">DUF975 domain-containing protein</fullName>
    </recommendedName>
</protein>
<dbReference type="EMBL" id="JXBY01000030">
    <property type="protein sequence ID" value="KJY54024.1"/>
    <property type="molecule type" value="Genomic_DNA"/>
</dbReference>
<gene>
    <name evidence="2" type="ORF">JF76_18810</name>
</gene>
<feature type="transmembrane region" description="Helical" evidence="1">
    <location>
        <begin position="20"/>
        <end position="37"/>
    </location>
</feature>
<dbReference type="OrthoDB" id="9784844at2"/>
<evidence type="ECO:0000313" key="3">
    <source>
        <dbReference type="Proteomes" id="UP000033533"/>
    </source>
</evidence>
<dbReference type="PATRIC" id="fig|1218493.3.peg.1973"/>
<dbReference type="HOGENOM" id="CLU_045673_2_0_9"/>
<dbReference type="STRING" id="1218493.JF76_18810"/>
<dbReference type="InterPro" id="IPR010380">
    <property type="entry name" value="DUF975"/>
</dbReference>
<accession>A0A0F4L710</accession>
<feature type="transmembrane region" description="Helical" evidence="1">
    <location>
        <begin position="122"/>
        <end position="145"/>
    </location>
</feature>
<evidence type="ECO:0000256" key="1">
    <source>
        <dbReference type="SAM" id="Phobius"/>
    </source>
</evidence>
<evidence type="ECO:0000313" key="2">
    <source>
        <dbReference type="EMBL" id="KJY54024.1"/>
    </source>
</evidence>
<evidence type="ECO:0008006" key="4">
    <source>
        <dbReference type="Google" id="ProtNLM"/>
    </source>
</evidence>
<dbReference type="AlphaFoldDB" id="A0A0F4L710"/>
<sequence>MNRAELKLEAKNQLRHNWGWAISIGFVMTLFVGFFFARPVVNGSLKTANSVNDVMGTGSIDSLFKPAFWAGQFGPDTGLTIIGNFFMLSMVVTFLHFARGERLGFFKGIFSAFTDGRFVPEFLNYLCGYIFQFLWSLLLVIPGLIKSYSYAMTPYIVNDLVESGQEVHATTAITESRQLMNGHKWELFVLNLSFIGWYLLSVLTLGIGYIWLVPYEQTTKANFYRRLAGDRYLKK</sequence>
<organism evidence="2 3">
    <name type="scientific">Lactobacillus kullabergensis</name>
    <dbReference type="NCBI Taxonomy" id="1218493"/>
    <lineage>
        <taxon>Bacteria</taxon>
        <taxon>Bacillati</taxon>
        <taxon>Bacillota</taxon>
        <taxon>Bacilli</taxon>
        <taxon>Lactobacillales</taxon>
        <taxon>Lactobacillaceae</taxon>
        <taxon>Lactobacillus</taxon>
    </lineage>
</organism>
<feature type="transmembrane region" description="Helical" evidence="1">
    <location>
        <begin position="78"/>
        <end position="98"/>
    </location>
</feature>
<dbReference type="PANTHER" id="PTHR40076:SF1">
    <property type="entry name" value="MEMBRANE PROTEIN"/>
    <property type="match status" value="1"/>
</dbReference>
<feature type="transmembrane region" description="Helical" evidence="1">
    <location>
        <begin position="188"/>
        <end position="212"/>
    </location>
</feature>
<keyword evidence="1" id="KW-0472">Membrane</keyword>
<keyword evidence="1" id="KW-0812">Transmembrane</keyword>
<dbReference type="PANTHER" id="PTHR40076">
    <property type="entry name" value="MEMBRANE PROTEIN-RELATED"/>
    <property type="match status" value="1"/>
</dbReference>
<reference evidence="2 3" key="1">
    <citation type="submission" date="2014-12" db="EMBL/GenBank/DDBJ databases">
        <title>Comparative genomics of the lactic acid bacteria isolated from the honey bee gut.</title>
        <authorList>
            <person name="Ellegaard K.M."/>
            <person name="Tamarit D."/>
            <person name="Javelind E."/>
            <person name="Olofsson T."/>
            <person name="Andersson S.G."/>
            <person name="Vasquez A."/>
        </authorList>
    </citation>
    <scope>NUCLEOTIDE SEQUENCE [LARGE SCALE GENOMIC DNA]</scope>
    <source>
        <strain evidence="2 3">Biut2</strain>
    </source>
</reference>
<proteinExistence type="predicted"/>
<name>A0A0F4L710_9LACO</name>
<dbReference type="Pfam" id="PF06161">
    <property type="entry name" value="DUF975"/>
    <property type="match status" value="1"/>
</dbReference>